<name>A0A915JFG2_ROMCU</name>
<dbReference type="PANTHER" id="PTHR18934">
    <property type="entry name" value="ATP-DEPENDENT RNA HELICASE"/>
    <property type="match status" value="1"/>
</dbReference>
<dbReference type="GO" id="GO:0045944">
    <property type="term" value="P:positive regulation of transcription by RNA polymerase II"/>
    <property type="evidence" value="ECO:0007669"/>
    <property type="project" value="TreeGrafter"/>
</dbReference>
<dbReference type="PANTHER" id="PTHR18934:SF119">
    <property type="entry name" value="ATP-DEPENDENT RNA HELICASE A"/>
    <property type="match status" value="1"/>
</dbReference>
<dbReference type="InterPro" id="IPR002464">
    <property type="entry name" value="DNA/RNA_helicase_DEAH_CS"/>
</dbReference>
<dbReference type="SUPFAM" id="SSF52540">
    <property type="entry name" value="P-loop containing nucleoside triphosphate hydrolases"/>
    <property type="match status" value="1"/>
</dbReference>
<dbReference type="OMA" id="VQMLKFM"/>
<dbReference type="GO" id="GO:0016887">
    <property type="term" value="F:ATP hydrolysis activity"/>
    <property type="evidence" value="ECO:0007669"/>
    <property type="project" value="TreeGrafter"/>
</dbReference>
<dbReference type="GO" id="GO:0003723">
    <property type="term" value="F:RNA binding"/>
    <property type="evidence" value="ECO:0007669"/>
    <property type="project" value="TreeGrafter"/>
</dbReference>
<reference evidence="5" key="1">
    <citation type="submission" date="2022-11" db="UniProtKB">
        <authorList>
            <consortium name="WormBaseParasite"/>
        </authorList>
    </citation>
    <scope>IDENTIFICATION</scope>
</reference>
<protein>
    <submittedName>
        <fullName evidence="5">Helicase ATP-binding domain-containing protein</fullName>
    </submittedName>
</protein>
<evidence type="ECO:0000259" key="3">
    <source>
        <dbReference type="PROSITE" id="PS51192"/>
    </source>
</evidence>
<evidence type="ECO:0000313" key="5">
    <source>
        <dbReference type="WBParaSite" id="nRc.2.0.1.t25231-RA"/>
    </source>
</evidence>
<evidence type="ECO:0000313" key="4">
    <source>
        <dbReference type="Proteomes" id="UP000887565"/>
    </source>
</evidence>
<dbReference type="PROSITE" id="PS51192">
    <property type="entry name" value="HELICASE_ATP_BIND_1"/>
    <property type="match status" value="1"/>
</dbReference>
<dbReference type="InterPro" id="IPR027417">
    <property type="entry name" value="P-loop_NTPase"/>
</dbReference>
<feature type="domain" description="Helicase ATP-binding" evidence="3">
    <location>
        <begin position="1"/>
        <end position="72"/>
    </location>
</feature>
<keyword evidence="1" id="KW-0378">Hydrolase</keyword>
<keyword evidence="2" id="KW-0547">Nucleotide-binding</keyword>
<accession>A0A915JFG2</accession>
<dbReference type="GO" id="GO:0043138">
    <property type="term" value="F:3'-5' DNA helicase activity"/>
    <property type="evidence" value="ECO:0007669"/>
    <property type="project" value="TreeGrafter"/>
</dbReference>
<keyword evidence="2" id="KW-0347">Helicase</keyword>
<sequence>VLLRKLEFGLRGVSHVIVDEIHERDLNTDFLLIVLRDMVRAYPQLRIILMSATVDTTVFSAYFDKCQVLEVSGRTFPVEYYFLEDAVQMLKFMPPPLEVARNRKKDKDEDSLAEEKTEV</sequence>
<keyword evidence="2" id="KW-0067">ATP-binding</keyword>
<evidence type="ECO:0000256" key="2">
    <source>
        <dbReference type="ARBA" id="ARBA00022806"/>
    </source>
</evidence>
<dbReference type="InterPro" id="IPR014001">
    <property type="entry name" value="Helicase_ATP-bd"/>
</dbReference>
<dbReference type="WBParaSite" id="nRc.2.0.1.t25231-RA">
    <property type="protein sequence ID" value="nRc.2.0.1.t25231-RA"/>
    <property type="gene ID" value="nRc.2.0.1.g25231"/>
</dbReference>
<dbReference type="GO" id="GO:0005730">
    <property type="term" value="C:nucleolus"/>
    <property type="evidence" value="ECO:0007669"/>
    <property type="project" value="TreeGrafter"/>
</dbReference>
<dbReference type="GO" id="GO:0003724">
    <property type="term" value="F:RNA helicase activity"/>
    <property type="evidence" value="ECO:0007669"/>
    <property type="project" value="TreeGrafter"/>
</dbReference>
<dbReference type="GO" id="GO:0050684">
    <property type="term" value="P:regulation of mRNA processing"/>
    <property type="evidence" value="ECO:0007669"/>
    <property type="project" value="TreeGrafter"/>
</dbReference>
<dbReference type="AlphaFoldDB" id="A0A915JFG2"/>
<organism evidence="4 5">
    <name type="scientific">Romanomermis culicivorax</name>
    <name type="common">Nematode worm</name>
    <dbReference type="NCBI Taxonomy" id="13658"/>
    <lineage>
        <taxon>Eukaryota</taxon>
        <taxon>Metazoa</taxon>
        <taxon>Ecdysozoa</taxon>
        <taxon>Nematoda</taxon>
        <taxon>Enoplea</taxon>
        <taxon>Dorylaimia</taxon>
        <taxon>Mermithida</taxon>
        <taxon>Mermithoidea</taxon>
        <taxon>Mermithidae</taxon>
        <taxon>Romanomermis</taxon>
    </lineage>
</organism>
<dbReference type="Proteomes" id="UP000887565">
    <property type="component" value="Unplaced"/>
</dbReference>
<evidence type="ECO:0000256" key="1">
    <source>
        <dbReference type="ARBA" id="ARBA00022801"/>
    </source>
</evidence>
<dbReference type="PROSITE" id="PS00690">
    <property type="entry name" value="DEAH_ATP_HELICASE"/>
    <property type="match status" value="1"/>
</dbReference>
<dbReference type="GO" id="GO:1990904">
    <property type="term" value="C:ribonucleoprotein complex"/>
    <property type="evidence" value="ECO:0007669"/>
    <property type="project" value="TreeGrafter"/>
</dbReference>
<proteinExistence type="predicted"/>
<dbReference type="Gene3D" id="3.40.50.300">
    <property type="entry name" value="P-loop containing nucleotide triphosphate hydrolases"/>
    <property type="match status" value="1"/>
</dbReference>
<keyword evidence="4" id="KW-1185">Reference proteome</keyword>